<dbReference type="RefSeq" id="XP_040877424.1">
    <property type="nucleotide sequence ID" value="XM_041025093.1"/>
</dbReference>
<dbReference type="GeneID" id="63918466"/>
<reference evidence="2 3" key="1">
    <citation type="journal article" date="2014" name="BMC Genomics">
        <title>Genome sequencing of four Aureobasidium pullulans varieties: biotechnological potential, stress tolerance, and description of new species.</title>
        <authorList>
            <person name="Gostin Ar C."/>
            <person name="Ohm R.A."/>
            <person name="Kogej T."/>
            <person name="Sonjak S."/>
            <person name="Turk M."/>
            <person name="Zajc J."/>
            <person name="Zalar P."/>
            <person name="Grube M."/>
            <person name="Sun H."/>
            <person name="Han J."/>
            <person name="Sharma A."/>
            <person name="Chiniquy J."/>
            <person name="Ngan C.Y."/>
            <person name="Lipzen A."/>
            <person name="Barry K."/>
            <person name="Grigoriev I.V."/>
            <person name="Gunde-Cimerman N."/>
        </authorList>
    </citation>
    <scope>NUCLEOTIDE SEQUENCE [LARGE SCALE GENOMIC DNA]</scope>
    <source>
        <strain evidence="2 3">CBS 110374</strain>
    </source>
</reference>
<proteinExistence type="predicted"/>
<gene>
    <name evidence="2" type="ORF">M437DRAFT_68304</name>
</gene>
<protein>
    <submittedName>
        <fullName evidence="2">Uncharacterized protein</fullName>
    </submittedName>
</protein>
<accession>A0A074WD37</accession>
<organism evidence="2 3">
    <name type="scientific">Aureobasidium melanogenum (strain CBS 110374)</name>
    <name type="common">Aureobasidium pullulans var. melanogenum</name>
    <dbReference type="NCBI Taxonomy" id="1043003"/>
    <lineage>
        <taxon>Eukaryota</taxon>
        <taxon>Fungi</taxon>
        <taxon>Dikarya</taxon>
        <taxon>Ascomycota</taxon>
        <taxon>Pezizomycotina</taxon>
        <taxon>Dothideomycetes</taxon>
        <taxon>Dothideomycetidae</taxon>
        <taxon>Dothideales</taxon>
        <taxon>Saccotheciaceae</taxon>
        <taxon>Aureobasidium</taxon>
    </lineage>
</organism>
<feature type="region of interest" description="Disordered" evidence="1">
    <location>
        <begin position="179"/>
        <end position="253"/>
    </location>
</feature>
<dbReference type="HOGENOM" id="CLU_1098306_0_0_1"/>
<evidence type="ECO:0000313" key="3">
    <source>
        <dbReference type="Proteomes" id="UP000030672"/>
    </source>
</evidence>
<dbReference type="Proteomes" id="UP000030672">
    <property type="component" value="Unassembled WGS sequence"/>
</dbReference>
<evidence type="ECO:0000313" key="2">
    <source>
        <dbReference type="EMBL" id="KEQ60401.1"/>
    </source>
</evidence>
<feature type="compositionally biased region" description="Polar residues" evidence="1">
    <location>
        <begin position="215"/>
        <end position="224"/>
    </location>
</feature>
<name>A0A074WD37_AURM1</name>
<feature type="compositionally biased region" description="Basic and acidic residues" evidence="1">
    <location>
        <begin position="225"/>
        <end position="234"/>
    </location>
</feature>
<dbReference type="EMBL" id="KL584843">
    <property type="protein sequence ID" value="KEQ60401.1"/>
    <property type="molecule type" value="Genomic_DNA"/>
</dbReference>
<sequence>MLGAKSRAEVVLTVVIESLMARLLPESTRAPVSTATVTTKSSGGLASFMVKEKHDDANYITASKTIRRGMLRFGPSIPWRHGQDVNDRYSEEYLTVFETWQVNTSRRPNKSSVSEIVATETSTIAVYRAYNGIHRETHTRSMESHEKKEARGTTARCHIEIQKWKKLNDLQASKKRYIESRKKKPQIAKSPNAAGNKTNPRFATNINDPDRNMRTCMSINLQEDPSSKSDEPRARKPQTIRQRISTSAKCKKH</sequence>
<evidence type="ECO:0000256" key="1">
    <source>
        <dbReference type="SAM" id="MobiDB-lite"/>
    </source>
</evidence>
<feature type="compositionally biased region" description="Polar residues" evidence="1">
    <location>
        <begin position="239"/>
        <end position="253"/>
    </location>
</feature>
<feature type="compositionally biased region" description="Polar residues" evidence="1">
    <location>
        <begin position="193"/>
        <end position="207"/>
    </location>
</feature>
<keyword evidence="3" id="KW-1185">Reference proteome</keyword>
<dbReference type="AlphaFoldDB" id="A0A074WD37"/>